<dbReference type="EMBL" id="LT629710">
    <property type="protein sequence ID" value="SDO44974.1"/>
    <property type="molecule type" value="Genomic_DNA"/>
</dbReference>
<evidence type="ECO:0000259" key="2">
    <source>
        <dbReference type="Pfam" id="PF22422"/>
    </source>
</evidence>
<organism evidence="3 4">
    <name type="scientific">Nakamurella panacisegetis</name>
    <dbReference type="NCBI Taxonomy" id="1090615"/>
    <lineage>
        <taxon>Bacteria</taxon>
        <taxon>Bacillati</taxon>
        <taxon>Actinomycetota</taxon>
        <taxon>Actinomycetes</taxon>
        <taxon>Nakamurellales</taxon>
        <taxon>Nakamurellaceae</taxon>
        <taxon>Nakamurella</taxon>
    </lineage>
</organism>
<evidence type="ECO:0000313" key="3">
    <source>
        <dbReference type="EMBL" id="SDO44974.1"/>
    </source>
</evidence>
<reference evidence="3 4" key="1">
    <citation type="submission" date="2016-10" db="EMBL/GenBank/DDBJ databases">
        <authorList>
            <person name="de Groot N.N."/>
        </authorList>
    </citation>
    <scope>NUCLEOTIDE SEQUENCE [LARGE SCALE GENOMIC DNA]</scope>
    <source>
        <strain evidence="4">P4-7,KCTC 19426,CECT 7604</strain>
    </source>
</reference>
<dbReference type="AlphaFoldDB" id="A0A1H0JMY9"/>
<dbReference type="OrthoDB" id="9759959at2"/>
<dbReference type="GO" id="GO:0005975">
    <property type="term" value="P:carbohydrate metabolic process"/>
    <property type="evidence" value="ECO:0007669"/>
    <property type="project" value="InterPro"/>
</dbReference>
<accession>A0A1H0JMY9</accession>
<evidence type="ECO:0000259" key="1">
    <source>
        <dbReference type="Pfam" id="PF14742"/>
    </source>
</evidence>
<protein>
    <submittedName>
        <fullName evidence="3">Amylo-alpha-1,6-glucosidase</fullName>
    </submittedName>
</protein>
<dbReference type="Pfam" id="PF22422">
    <property type="entry name" value="MGH1-like_GH"/>
    <property type="match status" value="1"/>
</dbReference>
<dbReference type="Pfam" id="PF14742">
    <property type="entry name" value="GDE_N_bis"/>
    <property type="match status" value="1"/>
</dbReference>
<dbReference type="STRING" id="1090615.SAMN04515671_0971"/>
<proteinExistence type="predicted"/>
<dbReference type="Proteomes" id="UP000198741">
    <property type="component" value="Chromosome I"/>
</dbReference>
<dbReference type="RefSeq" id="WP_090474829.1">
    <property type="nucleotide sequence ID" value="NZ_LT629710.1"/>
</dbReference>
<dbReference type="Gene3D" id="1.50.10.10">
    <property type="match status" value="1"/>
</dbReference>
<dbReference type="InterPro" id="IPR008928">
    <property type="entry name" value="6-hairpin_glycosidase_sf"/>
</dbReference>
<dbReference type="InterPro" id="IPR032856">
    <property type="entry name" value="GDE_N_bis"/>
</dbReference>
<feature type="domain" description="Putative glycogen debranching enzyme N-terminal" evidence="1">
    <location>
        <begin position="27"/>
        <end position="203"/>
    </location>
</feature>
<sequence>MSSLPPPAGALALQPLLHDLITALSSPTVVLSAADGQIRSQGAQGVFRADIRAIGRAELSVAGGLLEPVSWAMRGADSVEFVVLLRQGDAPTPDPTVWLRRRRSATPVGLDESIEVVNSGVRDLLVEMELVLATDLLDMETVKAGGTGRDAAPQAIQGGVCFGSPDVRVEVTTREAGIRLEAQEAVLTWTVSVPARSTRTVRWTATVSDSAGVVAAADPKAGFRAPLVRADDRRLAQFVAQSVADLRGLRMTTPAAPAHEFLAAGSPWYLTLFGRDSIWAARMLLPLGTDLAAGTLHALAARQGRVEDADTAEEPGKILHEIRRVGSGAATFLPPVYYGTVDATPLWVCLLADAWRWGLPDADVEALLPTMERALEWLVAYGDSDGDGFLEYVDKSARGLANQGWKDSGDSIRFADGRIATGPVALAEVQAYAYEAALAGAELLDAFGRPGAARWRQYAADLQARFRERFWARDEIGDYPILALDGNKEQVDAPASNMGHLLASGMLSPAEAAAVAARLVHPTMSSGFGLRTMSSATGGFSPLSYHCGSVWPHDTAITILGLQRAGFAREAAVLSEGLLAASAAFDGRLPELYGGFSATDVGVPVPYPASCRPQAWSAAAAVVLLQAHLGLRADVPAGEVRITPGTGIGALSVTGLVLAGEPFRVDVAADGRVLSTETGSSVRVRLD</sequence>
<dbReference type="InterPro" id="IPR012341">
    <property type="entry name" value="6hp_glycosidase-like_sf"/>
</dbReference>
<gene>
    <name evidence="3" type="ORF">SAMN04515671_0971</name>
</gene>
<keyword evidence="4" id="KW-1185">Reference proteome</keyword>
<name>A0A1H0JMY9_9ACTN</name>
<dbReference type="SUPFAM" id="SSF48208">
    <property type="entry name" value="Six-hairpin glycosidases"/>
    <property type="match status" value="1"/>
</dbReference>
<dbReference type="InterPro" id="IPR054491">
    <property type="entry name" value="MGH1-like_GH"/>
</dbReference>
<evidence type="ECO:0000313" key="4">
    <source>
        <dbReference type="Proteomes" id="UP000198741"/>
    </source>
</evidence>
<feature type="domain" description="Mannosylglycerate hydrolase MGH1-like glycoside hydrolase" evidence="2">
    <location>
        <begin position="338"/>
        <end position="581"/>
    </location>
</feature>